<evidence type="ECO:0000256" key="2">
    <source>
        <dbReference type="ARBA" id="ARBA00023125"/>
    </source>
</evidence>
<evidence type="ECO:0000313" key="7">
    <source>
        <dbReference type="Proteomes" id="UP000606115"/>
    </source>
</evidence>
<keyword evidence="1" id="KW-0805">Transcription regulation</keyword>
<dbReference type="GeneID" id="303303008"/>
<dbReference type="InterPro" id="IPR036388">
    <property type="entry name" value="WH-like_DNA-bd_sf"/>
</dbReference>
<keyword evidence="7" id="KW-1185">Reference proteome</keyword>
<dbReference type="Proteomes" id="UP000606115">
    <property type="component" value="Unassembled WGS sequence"/>
</dbReference>
<comment type="caution">
    <text evidence="6">The sequence shown here is derived from an EMBL/GenBank/DDBJ whole genome shotgun (WGS) entry which is preliminary data.</text>
</comment>
<evidence type="ECO:0000259" key="5">
    <source>
        <dbReference type="PROSITE" id="PS51078"/>
    </source>
</evidence>
<dbReference type="Gene3D" id="3.30.450.40">
    <property type="match status" value="1"/>
</dbReference>
<dbReference type="RefSeq" id="WP_188683559.1">
    <property type="nucleotide sequence ID" value="NZ_BMKX01000001.1"/>
</dbReference>
<dbReference type="PROSITE" id="PS51078">
    <property type="entry name" value="ICLR_ED"/>
    <property type="match status" value="1"/>
</dbReference>
<dbReference type="Pfam" id="PF01614">
    <property type="entry name" value="IclR_C"/>
    <property type="match status" value="1"/>
</dbReference>
<dbReference type="SUPFAM" id="SSF55781">
    <property type="entry name" value="GAF domain-like"/>
    <property type="match status" value="1"/>
</dbReference>
<evidence type="ECO:0000256" key="1">
    <source>
        <dbReference type="ARBA" id="ARBA00023015"/>
    </source>
</evidence>
<dbReference type="SMART" id="SM00346">
    <property type="entry name" value="HTH_ICLR"/>
    <property type="match status" value="1"/>
</dbReference>
<protein>
    <submittedName>
        <fullName evidence="6">Transcriptional regulator</fullName>
    </submittedName>
</protein>
<dbReference type="PANTHER" id="PTHR30136:SF24">
    <property type="entry name" value="HTH-TYPE TRANSCRIPTIONAL REPRESSOR ALLR"/>
    <property type="match status" value="1"/>
</dbReference>
<proteinExistence type="predicted"/>
<dbReference type="InterPro" id="IPR005471">
    <property type="entry name" value="Tscrpt_reg_IclR_N"/>
</dbReference>
<reference evidence="7" key="1">
    <citation type="journal article" date="2019" name="Int. J. Syst. Evol. Microbiol.">
        <title>The Global Catalogue of Microorganisms (GCM) 10K type strain sequencing project: providing services to taxonomists for standard genome sequencing and annotation.</title>
        <authorList>
            <consortium name="The Broad Institute Genomics Platform"/>
            <consortium name="The Broad Institute Genome Sequencing Center for Infectious Disease"/>
            <person name="Wu L."/>
            <person name="Ma J."/>
        </authorList>
    </citation>
    <scope>NUCLEOTIDE SEQUENCE [LARGE SCALE GENOMIC DNA]</scope>
    <source>
        <strain evidence="7">CGMCC 1.3685</strain>
    </source>
</reference>
<keyword evidence="2" id="KW-0238">DNA-binding</keyword>
<keyword evidence="3" id="KW-0804">Transcription</keyword>
<organism evidence="6 7">
    <name type="scientific">Glutamicibacter ardleyensis</name>
    <dbReference type="NCBI Taxonomy" id="225894"/>
    <lineage>
        <taxon>Bacteria</taxon>
        <taxon>Bacillati</taxon>
        <taxon>Actinomycetota</taxon>
        <taxon>Actinomycetes</taxon>
        <taxon>Micrococcales</taxon>
        <taxon>Micrococcaceae</taxon>
        <taxon>Glutamicibacter</taxon>
    </lineage>
</organism>
<sequence>MAGGTSQPGRSVTSKILAILAAFETTRRALSLTEIAASANLPLSTTHRLVGELIEAGMLSRTPNGGIQLGLRLWSIAQNTGRQLRDTARPFVQDLFSLTGETSQLAIRDGNSALYIDRVYGTKRIARASRVGGRLPLHATAVGKVILAFSEAWVMDAYLEHPLESLTAQSHTSPIQLRKELEQVRANNFAVTREEVRLGTCSIAVPVYHTGRLGCSIGLVVPSSHASNMERHLPVLNGIAKRLEAATVHIPLETLLGVITGKDKNIPDLDEDEDRP</sequence>
<dbReference type="InterPro" id="IPR014757">
    <property type="entry name" value="Tscrpt_reg_IclR_C"/>
</dbReference>
<dbReference type="EMBL" id="BMKX01000001">
    <property type="protein sequence ID" value="GGJ50385.1"/>
    <property type="molecule type" value="Genomic_DNA"/>
</dbReference>
<evidence type="ECO:0000256" key="3">
    <source>
        <dbReference type="ARBA" id="ARBA00023163"/>
    </source>
</evidence>
<name>A0ABQ2D9F2_9MICC</name>
<feature type="domain" description="HTH iclR-type" evidence="4">
    <location>
        <begin position="10"/>
        <end position="71"/>
    </location>
</feature>
<dbReference type="InterPro" id="IPR029016">
    <property type="entry name" value="GAF-like_dom_sf"/>
</dbReference>
<dbReference type="PROSITE" id="PS51077">
    <property type="entry name" value="HTH_ICLR"/>
    <property type="match status" value="1"/>
</dbReference>
<evidence type="ECO:0000259" key="4">
    <source>
        <dbReference type="PROSITE" id="PS51077"/>
    </source>
</evidence>
<dbReference type="Pfam" id="PF09339">
    <property type="entry name" value="HTH_IclR"/>
    <property type="match status" value="1"/>
</dbReference>
<accession>A0ABQ2D9F2</accession>
<gene>
    <name evidence="6" type="ORF">GCM10007173_06110</name>
</gene>
<dbReference type="InterPro" id="IPR036390">
    <property type="entry name" value="WH_DNA-bd_sf"/>
</dbReference>
<dbReference type="SUPFAM" id="SSF46785">
    <property type="entry name" value="Winged helix' DNA-binding domain"/>
    <property type="match status" value="1"/>
</dbReference>
<dbReference type="PANTHER" id="PTHR30136">
    <property type="entry name" value="HELIX-TURN-HELIX TRANSCRIPTIONAL REGULATOR, ICLR FAMILY"/>
    <property type="match status" value="1"/>
</dbReference>
<dbReference type="InterPro" id="IPR050707">
    <property type="entry name" value="HTH_MetabolicPath_Reg"/>
</dbReference>
<dbReference type="Gene3D" id="1.10.10.10">
    <property type="entry name" value="Winged helix-like DNA-binding domain superfamily/Winged helix DNA-binding domain"/>
    <property type="match status" value="1"/>
</dbReference>
<feature type="domain" description="IclR-ED" evidence="5">
    <location>
        <begin position="72"/>
        <end position="249"/>
    </location>
</feature>
<evidence type="ECO:0000313" key="6">
    <source>
        <dbReference type="EMBL" id="GGJ50385.1"/>
    </source>
</evidence>